<sequence>MEHRRPNRSLHEMADNLQPHHVPVATGKGIDPYLAVWSLDHPEVNPRSVRPYASAAPPNLK</sequence>
<comment type="caution">
    <text evidence="2">The sequence shown here is derived from an EMBL/GenBank/DDBJ whole genome shotgun (WGS) entry which is preliminary data.</text>
</comment>
<name>A0ABT4R907_9CORY</name>
<feature type="region of interest" description="Disordered" evidence="1">
    <location>
        <begin position="1"/>
        <end position="24"/>
    </location>
</feature>
<proteinExistence type="predicted"/>
<organism evidence="2 3">
    <name type="scientific">Corynebacterium lehmanniae</name>
    <dbReference type="NCBI Taxonomy" id="2913497"/>
    <lineage>
        <taxon>Bacteria</taxon>
        <taxon>Bacillati</taxon>
        <taxon>Actinomycetota</taxon>
        <taxon>Actinomycetes</taxon>
        <taxon>Mycobacteriales</taxon>
        <taxon>Corynebacteriaceae</taxon>
        <taxon>Corynebacterium</taxon>
    </lineage>
</organism>
<dbReference type="RefSeq" id="WP_269952437.1">
    <property type="nucleotide sequence ID" value="NZ_JAKMUR010000013.1"/>
</dbReference>
<dbReference type="Proteomes" id="UP001146453">
    <property type="component" value="Unassembled WGS sequence"/>
</dbReference>
<protein>
    <submittedName>
        <fullName evidence="2">Uncharacterized protein</fullName>
    </submittedName>
</protein>
<dbReference type="EMBL" id="JAKMUR010000013">
    <property type="protein sequence ID" value="MCZ9292045.1"/>
    <property type="molecule type" value="Genomic_DNA"/>
</dbReference>
<evidence type="ECO:0000313" key="2">
    <source>
        <dbReference type="EMBL" id="MCZ9292045.1"/>
    </source>
</evidence>
<keyword evidence="3" id="KW-1185">Reference proteome</keyword>
<evidence type="ECO:0000256" key="1">
    <source>
        <dbReference type="SAM" id="MobiDB-lite"/>
    </source>
</evidence>
<evidence type="ECO:0000313" key="3">
    <source>
        <dbReference type="Proteomes" id="UP001146453"/>
    </source>
</evidence>
<feature type="compositionally biased region" description="Basic and acidic residues" evidence="1">
    <location>
        <begin position="1"/>
        <end position="14"/>
    </location>
</feature>
<reference evidence="2" key="1">
    <citation type="submission" date="2022-02" db="EMBL/GenBank/DDBJ databases">
        <title>Corynebacterium sp. from urogenital microbiome.</title>
        <authorList>
            <person name="Cappelli E.A."/>
            <person name="Ribeiro T.G."/>
            <person name="Peixe L."/>
        </authorList>
    </citation>
    <scope>NUCLEOTIDE SEQUENCE</scope>
    <source>
        <strain evidence="2">C8Ua_144</strain>
    </source>
</reference>
<gene>
    <name evidence="2" type="ORF">L8U61_07855</name>
</gene>
<accession>A0ABT4R907</accession>